<feature type="transmembrane region" description="Helical" evidence="1">
    <location>
        <begin position="35"/>
        <end position="59"/>
    </location>
</feature>
<organism evidence="2 3">
    <name type="scientific">Desulforudis audaxviator (strain MP104C)</name>
    <dbReference type="NCBI Taxonomy" id="477974"/>
    <lineage>
        <taxon>Bacteria</taxon>
        <taxon>Bacillati</taxon>
        <taxon>Bacillota</taxon>
        <taxon>Clostridia</taxon>
        <taxon>Thermoanaerobacterales</taxon>
        <taxon>Candidatus Desulforudaceae</taxon>
        <taxon>Candidatus Desulforudis</taxon>
    </lineage>
</organism>
<keyword evidence="1" id="KW-1133">Transmembrane helix</keyword>
<feature type="transmembrane region" description="Helical" evidence="1">
    <location>
        <begin position="190"/>
        <end position="212"/>
    </location>
</feature>
<protein>
    <recommendedName>
        <fullName evidence="4">Membrane protein YkvI</fullName>
    </recommendedName>
</protein>
<feature type="transmembrane region" description="Helical" evidence="1">
    <location>
        <begin position="12"/>
        <end position="29"/>
    </location>
</feature>
<evidence type="ECO:0000256" key="1">
    <source>
        <dbReference type="SAM" id="Phobius"/>
    </source>
</evidence>
<dbReference type="HOGENOM" id="CLU_043930_0_0_9"/>
<feature type="transmembrane region" description="Helical" evidence="1">
    <location>
        <begin position="92"/>
        <end position="112"/>
    </location>
</feature>
<reference evidence="3" key="1">
    <citation type="submission" date="2007-10" db="EMBL/GenBank/DDBJ databases">
        <title>Complete sequence of chromosome of Desulforudis audaxviator MP104C.</title>
        <authorList>
            <person name="Copeland A."/>
            <person name="Lucas S."/>
            <person name="Lapidus A."/>
            <person name="Barry K."/>
            <person name="Glavina del Rio T."/>
            <person name="Dalin E."/>
            <person name="Tice H."/>
            <person name="Bruce D."/>
            <person name="Pitluck S."/>
            <person name="Lowry S.R."/>
            <person name="Larimer F."/>
            <person name="Land M.L."/>
            <person name="Hauser L."/>
            <person name="Kyrpides N."/>
            <person name="Ivanova N.N."/>
            <person name="Richardson P."/>
        </authorList>
    </citation>
    <scope>NUCLEOTIDE SEQUENCE [LARGE SCALE GENOMIC DNA]</scope>
    <source>
        <strain evidence="3">MP104C</strain>
    </source>
</reference>
<dbReference type="STRING" id="477974.Daud_2221"/>
<dbReference type="PANTHER" id="PTHR37814">
    <property type="entry name" value="CONSERVED MEMBRANE PROTEIN"/>
    <property type="match status" value="1"/>
</dbReference>
<feature type="transmembrane region" description="Helical" evidence="1">
    <location>
        <begin position="328"/>
        <end position="346"/>
    </location>
</feature>
<sequence>MRCPDLRSGSLKVAVLYIGGVIGAGFASGQEIMQFFAVFGTRGLWGVALATALFVYLGVAVQTTAVRLESTGYREVLEHLLGRSLAAVMDRLSLGMLLVGLGIMLAGSGAIFQEQLGLPPAAGVLVLAALIVAVLWGGLNGVVTVNAVLVPLKLGLVIGVALLALATAWGSPGSAAHAGASPPGLLAGNWVWAALLYVSYNMVVPVAVLSTLGRHLSPAEAVRGALAGGIMLGLAAGVVAAAIIAHYGQVRLYQVPLLYLAGAVHPVVGVMFSVAIWLAVFTTGIANAHGFAGRLALPGSRGYRLAGLGATLIMVPVALLGFVTLVRFFYPLFGLIGLVLAGVLLSRPVAGFWRERAKIGI</sequence>
<feature type="transmembrane region" description="Helical" evidence="1">
    <location>
        <begin position="148"/>
        <end position="170"/>
    </location>
</feature>
<feature type="transmembrane region" description="Helical" evidence="1">
    <location>
        <begin position="224"/>
        <end position="245"/>
    </location>
</feature>
<dbReference type="eggNOG" id="COG3949">
    <property type="taxonomic scope" value="Bacteria"/>
</dbReference>
<dbReference type="OrthoDB" id="4424890at2"/>
<evidence type="ECO:0000313" key="2">
    <source>
        <dbReference type="EMBL" id="ACA60708.1"/>
    </source>
</evidence>
<dbReference type="KEGG" id="dau:Daud_2221"/>
<evidence type="ECO:0008006" key="4">
    <source>
        <dbReference type="Google" id="ProtNLM"/>
    </source>
</evidence>
<feature type="transmembrane region" description="Helical" evidence="1">
    <location>
        <begin position="257"/>
        <end position="281"/>
    </location>
</feature>
<feature type="transmembrane region" description="Helical" evidence="1">
    <location>
        <begin position="302"/>
        <end position="322"/>
    </location>
</feature>
<evidence type="ECO:0000313" key="3">
    <source>
        <dbReference type="Proteomes" id="UP000008544"/>
    </source>
</evidence>
<dbReference type="PANTHER" id="PTHR37814:SF1">
    <property type="entry name" value="MEMBRANE PROTEIN"/>
    <property type="match status" value="1"/>
</dbReference>
<dbReference type="EMBL" id="CP000860">
    <property type="protein sequence ID" value="ACA60708.1"/>
    <property type="molecule type" value="Genomic_DNA"/>
</dbReference>
<feature type="transmembrane region" description="Helical" evidence="1">
    <location>
        <begin position="118"/>
        <end position="136"/>
    </location>
</feature>
<dbReference type="Proteomes" id="UP000008544">
    <property type="component" value="Chromosome"/>
</dbReference>
<keyword evidence="1" id="KW-0472">Membrane</keyword>
<keyword evidence="1" id="KW-0812">Transmembrane</keyword>
<keyword evidence="3" id="KW-1185">Reference proteome</keyword>
<name>B1I6R0_DESAP</name>
<dbReference type="InterPro" id="IPR038728">
    <property type="entry name" value="YkvI-like"/>
</dbReference>
<reference evidence="2 3" key="2">
    <citation type="journal article" date="2008" name="Science">
        <title>Environmental genomics reveals a single-species ecosystem deep within Earth.</title>
        <authorList>
            <person name="Chivian D."/>
            <person name="Brodie E.L."/>
            <person name="Alm E.J."/>
            <person name="Culley D.E."/>
            <person name="Dehal P.S."/>
            <person name="Desantis T.Z."/>
            <person name="Gihring T.M."/>
            <person name="Lapidus A."/>
            <person name="Lin L.H."/>
            <person name="Lowry S.R."/>
            <person name="Moser D.P."/>
            <person name="Richardson P.M."/>
            <person name="Southam G."/>
            <person name="Wanger G."/>
            <person name="Pratt L.M."/>
            <person name="Andersen G.L."/>
            <person name="Hazen T.C."/>
            <person name="Brockman F.J."/>
            <person name="Arkin A.P."/>
            <person name="Onstott T.C."/>
        </authorList>
    </citation>
    <scope>NUCLEOTIDE SEQUENCE [LARGE SCALE GENOMIC DNA]</scope>
    <source>
        <strain evidence="2 3">MP104C</strain>
    </source>
</reference>
<accession>B1I6R0</accession>
<proteinExistence type="predicted"/>
<dbReference type="AlphaFoldDB" id="B1I6R0"/>
<gene>
    <name evidence="2" type="ordered locus">Daud_2221</name>
</gene>